<evidence type="ECO:0000256" key="1">
    <source>
        <dbReference type="SAM" id="MobiDB-lite"/>
    </source>
</evidence>
<organism evidence="2 3">
    <name type="scientific">Ornithinicoccus hortensis</name>
    <dbReference type="NCBI Taxonomy" id="82346"/>
    <lineage>
        <taxon>Bacteria</taxon>
        <taxon>Bacillati</taxon>
        <taxon>Actinomycetota</taxon>
        <taxon>Actinomycetes</taxon>
        <taxon>Micrococcales</taxon>
        <taxon>Intrasporangiaceae</taxon>
        <taxon>Ornithinicoccus</taxon>
    </lineage>
</organism>
<dbReference type="Proteomes" id="UP000319516">
    <property type="component" value="Unassembled WGS sequence"/>
</dbReference>
<name>A0A542YLL4_9MICO</name>
<dbReference type="AlphaFoldDB" id="A0A542YLL4"/>
<keyword evidence="3" id="KW-1185">Reference proteome</keyword>
<protein>
    <submittedName>
        <fullName evidence="2">Uncharacterized protein</fullName>
    </submittedName>
</protein>
<dbReference type="EMBL" id="VFOP01000001">
    <property type="protein sequence ID" value="TQL48985.1"/>
    <property type="molecule type" value="Genomic_DNA"/>
</dbReference>
<gene>
    <name evidence="2" type="ORF">FB467_0048</name>
</gene>
<feature type="compositionally biased region" description="Basic and acidic residues" evidence="1">
    <location>
        <begin position="63"/>
        <end position="74"/>
    </location>
</feature>
<evidence type="ECO:0000313" key="2">
    <source>
        <dbReference type="EMBL" id="TQL48985.1"/>
    </source>
</evidence>
<feature type="region of interest" description="Disordered" evidence="1">
    <location>
        <begin position="48"/>
        <end position="80"/>
    </location>
</feature>
<sequence length="80" mass="8995">MACASAQQQLRLRKSLDAVESPEDFDAVDVLTQEAFVVVEEAYHPVTVRRTNDSERLASQTTRRKDQKISHADNLRSGAH</sequence>
<proteinExistence type="predicted"/>
<comment type="caution">
    <text evidence="2">The sequence shown here is derived from an EMBL/GenBank/DDBJ whole genome shotgun (WGS) entry which is preliminary data.</text>
</comment>
<evidence type="ECO:0000313" key="3">
    <source>
        <dbReference type="Proteomes" id="UP000319516"/>
    </source>
</evidence>
<reference evidence="2 3" key="1">
    <citation type="submission" date="2019-06" db="EMBL/GenBank/DDBJ databases">
        <title>Sequencing the genomes of 1000 actinobacteria strains.</title>
        <authorList>
            <person name="Klenk H.-P."/>
        </authorList>
    </citation>
    <scope>NUCLEOTIDE SEQUENCE [LARGE SCALE GENOMIC DNA]</scope>
    <source>
        <strain evidence="2 3">DSM 12335</strain>
    </source>
</reference>
<accession>A0A542YLL4</accession>